<evidence type="ECO:0000313" key="1">
    <source>
        <dbReference type="EMBL" id="KOS36224.1"/>
    </source>
</evidence>
<protein>
    <submittedName>
        <fullName evidence="1">Uncharacterized protein</fullName>
    </submittedName>
</protein>
<evidence type="ECO:0000313" key="2">
    <source>
        <dbReference type="Proteomes" id="UP000037696"/>
    </source>
</evidence>
<proteinExistence type="predicted"/>
<accession>A0A0M8NW90</accession>
<comment type="caution">
    <text evidence="1">The sequence shown here is derived from an EMBL/GenBank/DDBJ whole genome shotgun (WGS) entry which is preliminary data.</text>
</comment>
<reference evidence="1 2" key="1">
    <citation type="submission" date="2015-08" db="EMBL/GenBank/DDBJ databases">
        <title>Genome sequencing of Penicillium nordicum.</title>
        <authorList>
            <person name="Nguyen H.D."/>
            <person name="Seifert K.A."/>
        </authorList>
    </citation>
    <scope>NUCLEOTIDE SEQUENCE [LARGE SCALE GENOMIC DNA]</scope>
    <source>
        <strain evidence="1 2">DAOMC 185683</strain>
    </source>
</reference>
<gene>
    <name evidence="1" type="ORF">ACN38_g13052</name>
</gene>
<dbReference type="AlphaFoldDB" id="A0A0M8NW90"/>
<dbReference type="EMBL" id="LHQQ01000571">
    <property type="protein sequence ID" value="KOS36224.1"/>
    <property type="molecule type" value="Genomic_DNA"/>
</dbReference>
<dbReference type="Proteomes" id="UP000037696">
    <property type="component" value="Unassembled WGS sequence"/>
</dbReference>
<keyword evidence="2" id="KW-1185">Reference proteome</keyword>
<organism evidence="1 2">
    <name type="scientific">Penicillium nordicum</name>
    <dbReference type="NCBI Taxonomy" id="229535"/>
    <lineage>
        <taxon>Eukaryota</taxon>
        <taxon>Fungi</taxon>
        <taxon>Dikarya</taxon>
        <taxon>Ascomycota</taxon>
        <taxon>Pezizomycotina</taxon>
        <taxon>Eurotiomycetes</taxon>
        <taxon>Eurotiomycetidae</taxon>
        <taxon>Eurotiales</taxon>
        <taxon>Aspergillaceae</taxon>
        <taxon>Penicillium</taxon>
    </lineage>
</organism>
<sequence length="79" mass="8703">MILYGMKSFGIGNSSLSVPASFTVHCIERCQERYDFKAKTRNSGINDVMRPVSAMPLRIKASQYALNLKVTLATSYAPG</sequence>
<name>A0A0M8NW90_9EURO</name>